<keyword evidence="1" id="KW-1133">Transmembrane helix</keyword>
<dbReference type="AlphaFoldDB" id="A0A1C5HDT9"/>
<reference evidence="2 3" key="1">
    <citation type="submission" date="2016-06" db="EMBL/GenBank/DDBJ databases">
        <authorList>
            <person name="Kjaerup R.B."/>
            <person name="Dalgaard T.S."/>
            <person name="Juul-Madsen H.R."/>
        </authorList>
    </citation>
    <scope>NUCLEOTIDE SEQUENCE [LARGE SCALE GENOMIC DNA]</scope>
    <source>
        <strain evidence="2 3">DSM 43904</strain>
    </source>
</reference>
<feature type="transmembrane region" description="Helical" evidence="1">
    <location>
        <begin position="107"/>
        <end position="127"/>
    </location>
</feature>
<proteinExistence type="predicted"/>
<dbReference type="Proteomes" id="UP000198217">
    <property type="component" value="Chromosome I"/>
</dbReference>
<organism evidence="2 3">
    <name type="scientific">Micromonospora echinaurantiaca</name>
    <dbReference type="NCBI Taxonomy" id="47857"/>
    <lineage>
        <taxon>Bacteria</taxon>
        <taxon>Bacillati</taxon>
        <taxon>Actinomycetota</taxon>
        <taxon>Actinomycetes</taxon>
        <taxon>Micromonosporales</taxon>
        <taxon>Micromonosporaceae</taxon>
        <taxon>Micromonospora</taxon>
    </lineage>
</organism>
<gene>
    <name evidence="2" type="ORF">GA0070609_1442</name>
</gene>
<keyword evidence="1" id="KW-0812">Transmembrane</keyword>
<feature type="transmembrane region" description="Helical" evidence="1">
    <location>
        <begin position="161"/>
        <end position="189"/>
    </location>
</feature>
<evidence type="ECO:0000313" key="3">
    <source>
        <dbReference type="Proteomes" id="UP000198217"/>
    </source>
</evidence>
<feature type="transmembrane region" description="Helical" evidence="1">
    <location>
        <begin position="210"/>
        <end position="233"/>
    </location>
</feature>
<feature type="transmembrane region" description="Helical" evidence="1">
    <location>
        <begin position="134"/>
        <end position="155"/>
    </location>
</feature>
<name>A0A1C5HDT9_9ACTN</name>
<keyword evidence="3" id="KW-1185">Reference proteome</keyword>
<evidence type="ECO:0000256" key="1">
    <source>
        <dbReference type="SAM" id="Phobius"/>
    </source>
</evidence>
<feature type="transmembrane region" description="Helical" evidence="1">
    <location>
        <begin position="22"/>
        <end position="44"/>
    </location>
</feature>
<dbReference type="RefSeq" id="WP_088993072.1">
    <property type="nucleotide sequence ID" value="NZ_LT607750.1"/>
</dbReference>
<evidence type="ECO:0000313" key="2">
    <source>
        <dbReference type="EMBL" id="SCG44175.1"/>
    </source>
</evidence>
<dbReference type="EMBL" id="LT607750">
    <property type="protein sequence ID" value="SCG44175.1"/>
    <property type="molecule type" value="Genomic_DNA"/>
</dbReference>
<keyword evidence="1" id="KW-0472">Membrane</keyword>
<sequence>MDSRFTDVAAAELIKLRTLPDVAATVGATLLGVPGLALVLHAAAPEPPGDAAASAATDVGIQAIEYGQVGLILLGVLAAATECSGRQIHTTLTSVPDRPLLAVGKTVAHLMTAAVTAVLAVAALAIVSERRPSFGALLGAVAYLLLISVLAYAVALLTRDVLAALVIMLGLVYVASPLLTRVTTVAGYLPDRAGRQMYQTASSYDATLTALQGGVLMTPCVALTLALAAVMFIRRDA</sequence>
<protein>
    <submittedName>
        <fullName evidence="2">ABC-2 family transporter protein</fullName>
    </submittedName>
</protein>
<accession>A0A1C5HDT9</accession>